<feature type="transmembrane region" description="Helical" evidence="6">
    <location>
        <begin position="136"/>
        <end position="154"/>
    </location>
</feature>
<comment type="subcellular location">
    <subcellularLocation>
        <location evidence="1">Membrane</location>
        <topology evidence="1">Multi-pass membrane protein</topology>
    </subcellularLocation>
</comment>
<dbReference type="AlphaFoldDB" id="A0A1Y2BF17"/>
<sequence length="476" mass="51726">MPHPIPGHVIRESLDRRQSDSSSLAEEGEATPLLGEDEDGMIALKWYRGPLFIAGLKFAALFFVFTAVVVGTFWFGLPKLEPEDRVVLKLPRSFADLQALNSLFQKYKTRYPLQILACGVVTYLFIQMFTLPGSMYLSILFGAAYGMVYGLLLACACDAFGSLLCYTLSAICAPPLLAIPFYRDRVETWRIKIMGDPASGKQVSWDGVFAFLVVLRIAPFPPHWIANFVAPHLGIHPAFFWASCFVGIAPVSVIHVTIGMSLDTMTSAADFHILSLRNVLGLIAVMVAVLIPVGLKRVFRKDLGELEETASETESIINGPIMDDVDVPVPAYPQISPGTYRAVDSGLVLAGPSSGDPNLDTDTDYIRAPSSKIGIKGKGKGKGKAKLLDVIVDQDDEEDEGGEERRRYEIYDPHSRSEHVVLPSSNSGTVNEKRRAGYAPFRGYGAIESVPIVGGVGVGGGGGRGERISGIWPFAR</sequence>
<dbReference type="InParanoid" id="A0A1Y2BF17"/>
<feature type="transmembrane region" description="Helical" evidence="6">
    <location>
        <begin position="238"/>
        <end position="262"/>
    </location>
</feature>
<evidence type="ECO:0000313" key="8">
    <source>
        <dbReference type="EMBL" id="ORY33423.1"/>
    </source>
</evidence>
<feature type="transmembrane region" description="Helical" evidence="6">
    <location>
        <begin position="274"/>
        <end position="295"/>
    </location>
</feature>
<dbReference type="GO" id="GO:0000045">
    <property type="term" value="P:autophagosome assembly"/>
    <property type="evidence" value="ECO:0007669"/>
    <property type="project" value="TreeGrafter"/>
</dbReference>
<keyword evidence="9" id="KW-1185">Reference proteome</keyword>
<feature type="transmembrane region" description="Helical" evidence="6">
    <location>
        <begin position="203"/>
        <end position="226"/>
    </location>
</feature>
<dbReference type="GO" id="GO:0005789">
    <property type="term" value="C:endoplasmic reticulum membrane"/>
    <property type="evidence" value="ECO:0007669"/>
    <property type="project" value="TreeGrafter"/>
</dbReference>
<evidence type="ECO:0000256" key="5">
    <source>
        <dbReference type="ARBA" id="ARBA00025797"/>
    </source>
</evidence>
<dbReference type="InterPro" id="IPR045014">
    <property type="entry name" value="TM41A/B"/>
</dbReference>
<evidence type="ECO:0000256" key="1">
    <source>
        <dbReference type="ARBA" id="ARBA00004141"/>
    </source>
</evidence>
<feature type="transmembrane region" description="Helical" evidence="6">
    <location>
        <begin position="160"/>
        <end position="182"/>
    </location>
</feature>
<keyword evidence="3 6" id="KW-1133">Transmembrane helix</keyword>
<reference evidence="8 9" key="1">
    <citation type="submission" date="2016-07" db="EMBL/GenBank/DDBJ databases">
        <title>Pervasive Adenine N6-methylation of Active Genes in Fungi.</title>
        <authorList>
            <consortium name="DOE Joint Genome Institute"/>
            <person name="Mondo S.J."/>
            <person name="Dannebaum R.O."/>
            <person name="Kuo R.C."/>
            <person name="Labutti K."/>
            <person name="Haridas S."/>
            <person name="Kuo A."/>
            <person name="Salamov A."/>
            <person name="Ahrendt S.R."/>
            <person name="Lipzen A."/>
            <person name="Sullivan W."/>
            <person name="Andreopoulos W.B."/>
            <person name="Clum A."/>
            <person name="Lindquist E."/>
            <person name="Daum C."/>
            <person name="Ramamoorthy G.K."/>
            <person name="Gryganskyi A."/>
            <person name="Culley D."/>
            <person name="Magnuson J.K."/>
            <person name="James T.Y."/>
            <person name="O'Malley M.A."/>
            <person name="Stajich J.E."/>
            <person name="Spatafora J.W."/>
            <person name="Visel A."/>
            <person name="Grigoriev I.V."/>
        </authorList>
    </citation>
    <scope>NUCLEOTIDE SEQUENCE [LARGE SCALE GENOMIC DNA]</scope>
    <source>
        <strain evidence="8 9">68-887.2</strain>
    </source>
</reference>
<dbReference type="InterPro" id="IPR032816">
    <property type="entry name" value="VTT_dom"/>
</dbReference>
<feature type="transmembrane region" description="Helical" evidence="6">
    <location>
        <begin position="111"/>
        <end position="129"/>
    </location>
</feature>
<feature type="domain" description="VTT" evidence="7">
    <location>
        <begin position="132"/>
        <end position="259"/>
    </location>
</feature>
<dbReference type="Pfam" id="PF09335">
    <property type="entry name" value="VTT_dom"/>
    <property type="match status" value="1"/>
</dbReference>
<comment type="similarity">
    <text evidence="5">Belongs to the TMEM41 family.</text>
</comment>
<evidence type="ECO:0000256" key="4">
    <source>
        <dbReference type="ARBA" id="ARBA00023136"/>
    </source>
</evidence>
<dbReference type="PANTHER" id="PTHR43220:SF18">
    <property type="entry name" value="TRANSMEMBRANE PROTEIN 41B"/>
    <property type="match status" value="1"/>
</dbReference>
<keyword evidence="4 6" id="KW-0472">Membrane</keyword>
<organism evidence="8 9">
    <name type="scientific">Naematelia encephala</name>
    <dbReference type="NCBI Taxonomy" id="71784"/>
    <lineage>
        <taxon>Eukaryota</taxon>
        <taxon>Fungi</taxon>
        <taxon>Dikarya</taxon>
        <taxon>Basidiomycota</taxon>
        <taxon>Agaricomycotina</taxon>
        <taxon>Tremellomycetes</taxon>
        <taxon>Tremellales</taxon>
        <taxon>Naemateliaceae</taxon>
        <taxon>Naematelia</taxon>
    </lineage>
</organism>
<keyword evidence="2 6" id="KW-0812">Transmembrane</keyword>
<dbReference type="STRING" id="71784.A0A1Y2BF17"/>
<gene>
    <name evidence="8" type="ORF">BCR39DRAFT_563941</name>
</gene>
<dbReference type="Proteomes" id="UP000193986">
    <property type="component" value="Unassembled WGS sequence"/>
</dbReference>
<evidence type="ECO:0000256" key="2">
    <source>
        <dbReference type="ARBA" id="ARBA00022692"/>
    </source>
</evidence>
<dbReference type="PANTHER" id="PTHR43220">
    <property type="match status" value="1"/>
</dbReference>
<dbReference type="OrthoDB" id="3364966at2759"/>
<feature type="transmembrane region" description="Helical" evidence="6">
    <location>
        <begin position="51"/>
        <end position="75"/>
    </location>
</feature>
<evidence type="ECO:0000256" key="6">
    <source>
        <dbReference type="SAM" id="Phobius"/>
    </source>
</evidence>
<evidence type="ECO:0000259" key="7">
    <source>
        <dbReference type="Pfam" id="PF09335"/>
    </source>
</evidence>
<accession>A0A1Y2BF17</accession>
<proteinExistence type="inferred from homology"/>
<protein>
    <recommendedName>
        <fullName evidence="7">VTT domain-containing protein</fullName>
    </recommendedName>
</protein>
<name>A0A1Y2BF17_9TREE</name>
<evidence type="ECO:0000256" key="3">
    <source>
        <dbReference type="ARBA" id="ARBA00022989"/>
    </source>
</evidence>
<comment type="caution">
    <text evidence="8">The sequence shown here is derived from an EMBL/GenBank/DDBJ whole genome shotgun (WGS) entry which is preliminary data.</text>
</comment>
<evidence type="ECO:0000313" key="9">
    <source>
        <dbReference type="Proteomes" id="UP000193986"/>
    </source>
</evidence>
<dbReference type="EMBL" id="MCFC01000006">
    <property type="protein sequence ID" value="ORY33423.1"/>
    <property type="molecule type" value="Genomic_DNA"/>
</dbReference>